<dbReference type="Ensembl" id="ENSACAT00000037756.1">
    <property type="protein sequence ID" value="ENSACAP00000030299.1"/>
    <property type="gene ID" value="ENSACAG00000044128.1"/>
</dbReference>
<accession>A0A803T509</accession>
<dbReference type="Proteomes" id="UP000001646">
    <property type="component" value="Unplaced"/>
</dbReference>
<keyword evidence="3" id="KW-1185">Reference proteome</keyword>
<dbReference type="AlphaFoldDB" id="A0A803T509"/>
<dbReference type="GeneTree" id="ENSGT00940000154705"/>
<feature type="region of interest" description="Disordered" evidence="1">
    <location>
        <begin position="1"/>
        <end position="26"/>
    </location>
</feature>
<proteinExistence type="predicted"/>
<dbReference type="InParanoid" id="A0A803T509"/>
<organism evidence="2 3">
    <name type="scientific">Anolis carolinensis</name>
    <name type="common">Green anole</name>
    <name type="synonym">American chameleon</name>
    <dbReference type="NCBI Taxonomy" id="28377"/>
    <lineage>
        <taxon>Eukaryota</taxon>
        <taxon>Metazoa</taxon>
        <taxon>Chordata</taxon>
        <taxon>Craniata</taxon>
        <taxon>Vertebrata</taxon>
        <taxon>Euteleostomi</taxon>
        <taxon>Lepidosauria</taxon>
        <taxon>Squamata</taxon>
        <taxon>Bifurcata</taxon>
        <taxon>Unidentata</taxon>
        <taxon>Episquamata</taxon>
        <taxon>Toxicofera</taxon>
        <taxon>Iguania</taxon>
        <taxon>Dactyloidae</taxon>
        <taxon>Anolis</taxon>
    </lineage>
</organism>
<protein>
    <submittedName>
        <fullName evidence="2">Uncharacterized protein</fullName>
    </submittedName>
</protein>
<name>A0A803T509_ANOCA</name>
<evidence type="ECO:0000313" key="3">
    <source>
        <dbReference type="Proteomes" id="UP000001646"/>
    </source>
</evidence>
<reference evidence="2" key="1">
    <citation type="submission" date="2009-12" db="EMBL/GenBank/DDBJ databases">
        <title>The Genome Sequence of Anolis carolinensis (Green Anole Lizard).</title>
        <authorList>
            <consortium name="The Genome Sequencing Platform"/>
            <person name="Di Palma F."/>
            <person name="Alfoldi J."/>
            <person name="Heiman D."/>
            <person name="Young S."/>
            <person name="Grabherr M."/>
            <person name="Johnson J."/>
            <person name="Lander E.S."/>
            <person name="Lindblad-Toh K."/>
        </authorList>
    </citation>
    <scope>NUCLEOTIDE SEQUENCE [LARGE SCALE GENOMIC DNA]</scope>
    <source>
        <strain evidence="2">JBL SC #1</strain>
    </source>
</reference>
<evidence type="ECO:0000313" key="2">
    <source>
        <dbReference type="Ensembl" id="ENSACAP00000030299.1"/>
    </source>
</evidence>
<reference evidence="2" key="3">
    <citation type="submission" date="2025-09" db="UniProtKB">
        <authorList>
            <consortium name="Ensembl"/>
        </authorList>
    </citation>
    <scope>IDENTIFICATION</scope>
</reference>
<reference evidence="2" key="2">
    <citation type="submission" date="2025-08" db="UniProtKB">
        <authorList>
            <consortium name="Ensembl"/>
        </authorList>
    </citation>
    <scope>IDENTIFICATION</scope>
</reference>
<sequence length="87" mass="10040">MPFYSSNKDRGGSLGGKMFGNPGEKLTKKNWNLDELPKLEKNFYQEHPHIARRPMQEIELHRGSKEISVKGHNCLKNWACLACRREG</sequence>
<evidence type="ECO:0000256" key="1">
    <source>
        <dbReference type="SAM" id="MobiDB-lite"/>
    </source>
</evidence>